<reference evidence="1" key="1">
    <citation type="submission" date="2020-02" db="EMBL/GenBank/DDBJ databases">
        <authorList>
            <person name="Meier V. D."/>
        </authorList>
    </citation>
    <scope>NUCLEOTIDE SEQUENCE</scope>
    <source>
        <strain evidence="1">AVDCRST_MAG35</strain>
    </source>
</reference>
<dbReference type="EMBL" id="CADCUY010000453">
    <property type="protein sequence ID" value="CAA9423553.1"/>
    <property type="molecule type" value="Genomic_DNA"/>
</dbReference>
<accession>A0A6J4PR29</accession>
<protein>
    <submittedName>
        <fullName evidence="1">Uncharacterized protein</fullName>
    </submittedName>
</protein>
<proteinExistence type="predicted"/>
<dbReference type="AlphaFoldDB" id="A0A6J4PR29"/>
<gene>
    <name evidence="1" type="ORF">AVDCRST_MAG35-2143</name>
</gene>
<feature type="non-terminal residue" evidence="1">
    <location>
        <position position="1"/>
    </location>
</feature>
<name>A0A6J4PR29_9ACTN</name>
<sequence>AEALIAAFVAEARAAGPAPQSLRARSWSGRRTYRTPLRGWYLRLDRSCAVGEDGRFHLLSVPDSLLAALRGVDVPASEPVLVLGRGSRDGDSVTLADALARALAGGDPAP</sequence>
<evidence type="ECO:0000313" key="1">
    <source>
        <dbReference type="EMBL" id="CAA9423553.1"/>
    </source>
</evidence>
<organism evidence="1">
    <name type="scientific">uncultured Quadrisphaera sp</name>
    <dbReference type="NCBI Taxonomy" id="904978"/>
    <lineage>
        <taxon>Bacteria</taxon>
        <taxon>Bacillati</taxon>
        <taxon>Actinomycetota</taxon>
        <taxon>Actinomycetes</taxon>
        <taxon>Kineosporiales</taxon>
        <taxon>Kineosporiaceae</taxon>
        <taxon>Quadrisphaera</taxon>
        <taxon>environmental samples</taxon>
    </lineage>
</organism>